<keyword evidence="1" id="KW-0812">Transmembrane</keyword>
<comment type="caution">
    <text evidence="4">The sequence shown here is derived from an EMBL/GenBank/DDBJ whole genome shotgun (WGS) entry which is preliminary data.</text>
</comment>
<dbReference type="InterPro" id="IPR040680">
    <property type="entry name" value="DUF5643"/>
</dbReference>
<dbReference type="AlphaFoldDB" id="A0A0A3IPL7"/>
<feature type="transmembrane region" description="Helical" evidence="1">
    <location>
        <begin position="43"/>
        <end position="65"/>
    </location>
</feature>
<dbReference type="STRING" id="1220589.CD32_09345"/>
<dbReference type="EMBL" id="JPVP01000054">
    <property type="protein sequence ID" value="KGR85415.1"/>
    <property type="molecule type" value="Genomic_DNA"/>
</dbReference>
<keyword evidence="1" id="KW-0472">Membrane</keyword>
<gene>
    <name evidence="4" type="ORF">CD32_09345</name>
</gene>
<keyword evidence="1" id="KW-1133">Transmembrane helix</keyword>
<organism evidence="4 5">
    <name type="scientific">Lysinibacillus odysseyi 34hs-1 = NBRC 100172</name>
    <dbReference type="NCBI Taxonomy" id="1220589"/>
    <lineage>
        <taxon>Bacteria</taxon>
        <taxon>Bacillati</taxon>
        <taxon>Bacillota</taxon>
        <taxon>Bacilli</taxon>
        <taxon>Bacillales</taxon>
        <taxon>Bacillaceae</taxon>
        <taxon>Lysinibacillus</taxon>
    </lineage>
</organism>
<accession>A0A0A3IPL7</accession>
<dbReference type="Gene3D" id="2.60.40.1630">
    <property type="entry name" value="bacillus anthracis domain"/>
    <property type="match status" value="1"/>
</dbReference>
<sequence length="346" mass="38100">MTKYKEWAELDIDSIEPVEVSPFDKKKVKQHVIRQGKRRKSPVWRNAAAAAIVLLGGSVMMGAAFPSVASQIPFMSDVMSYFQDDDKQYAHFDEFSTAIGLADTSNGTTVMIDNAVYDGTSIKVSYAIQTDQDVGQGLQGKAPYWFDVKEASGSGGDGVFLRQISDTRYVGVTTFTPHFEKGKDAPETVHVTWEPTAFENESGETVIEGDWSFEFSLGRIDGEMQLVNESTSKEGVTLLLQSVEKTDISTVLQFEQTIDKAVAKKWPDVSPIFEITDDLGNIYESGSGGGGVSYDAGMTYKWTTTIGTIDEKATKLIIQPTTILSLMYGKGHEELMMDPIEVQLNK</sequence>
<dbReference type="InterPro" id="IPR025436">
    <property type="entry name" value="DUF4179"/>
</dbReference>
<evidence type="ECO:0000259" key="3">
    <source>
        <dbReference type="Pfam" id="PF18705"/>
    </source>
</evidence>
<evidence type="ECO:0000313" key="4">
    <source>
        <dbReference type="EMBL" id="KGR85415.1"/>
    </source>
</evidence>
<name>A0A0A3IPL7_9BACI</name>
<dbReference type="Gene3D" id="2.60.40.1640">
    <property type="entry name" value="Conserved domain protein"/>
    <property type="match status" value="1"/>
</dbReference>
<evidence type="ECO:0000256" key="1">
    <source>
        <dbReference type="SAM" id="Phobius"/>
    </source>
</evidence>
<protein>
    <recommendedName>
        <fullName evidence="6">DUF4179 domain-containing protein</fullName>
    </recommendedName>
</protein>
<evidence type="ECO:0000313" key="5">
    <source>
        <dbReference type="Proteomes" id="UP000030437"/>
    </source>
</evidence>
<dbReference type="Pfam" id="PF13786">
    <property type="entry name" value="DUF4179"/>
    <property type="match status" value="1"/>
</dbReference>
<dbReference type="OrthoDB" id="2541898at2"/>
<proteinExistence type="predicted"/>
<reference evidence="4 5" key="1">
    <citation type="submission" date="2014-02" db="EMBL/GenBank/DDBJ databases">
        <title>Draft genome sequence of Lysinibacillus odysseyi NBRC 100172.</title>
        <authorList>
            <person name="Zhang F."/>
            <person name="Wang G."/>
            <person name="Zhang L."/>
        </authorList>
    </citation>
    <scope>NUCLEOTIDE SEQUENCE [LARGE SCALE GENOMIC DNA]</scope>
    <source>
        <strain evidence="4 5">NBRC 100172</strain>
    </source>
</reference>
<evidence type="ECO:0000259" key="2">
    <source>
        <dbReference type="Pfam" id="PF13786"/>
    </source>
</evidence>
<feature type="domain" description="DUF4179" evidence="2">
    <location>
        <begin position="38"/>
        <end position="129"/>
    </location>
</feature>
<dbReference type="eggNOG" id="ENOG502ZBU2">
    <property type="taxonomic scope" value="Bacteria"/>
</dbReference>
<keyword evidence="5" id="KW-1185">Reference proteome</keyword>
<feature type="domain" description="DUF5643" evidence="3">
    <location>
        <begin position="225"/>
        <end position="344"/>
    </location>
</feature>
<dbReference type="Proteomes" id="UP000030437">
    <property type="component" value="Unassembled WGS sequence"/>
</dbReference>
<dbReference type="RefSeq" id="WP_036153805.1">
    <property type="nucleotide sequence ID" value="NZ_AVCX01000007.1"/>
</dbReference>
<dbReference type="Pfam" id="PF18705">
    <property type="entry name" value="DUF5643"/>
    <property type="match status" value="1"/>
</dbReference>
<evidence type="ECO:0008006" key="6">
    <source>
        <dbReference type="Google" id="ProtNLM"/>
    </source>
</evidence>